<dbReference type="CDD" id="cd00093">
    <property type="entry name" value="HTH_XRE"/>
    <property type="match status" value="1"/>
</dbReference>
<dbReference type="Pfam" id="PF01381">
    <property type="entry name" value="HTH_3"/>
    <property type="match status" value="1"/>
</dbReference>
<dbReference type="InterPro" id="IPR001387">
    <property type="entry name" value="Cro/C1-type_HTH"/>
</dbReference>
<sequence>MKKFSVKAIRVNLGLTQEEMAKELSISVRAYTDKENGKSKWYWDEILKICEIAELSPEQIK</sequence>
<organism evidence="2 3">
    <name type="scientific">Thomasclavelia ramosa</name>
    <dbReference type="NCBI Taxonomy" id="1547"/>
    <lineage>
        <taxon>Bacteria</taxon>
        <taxon>Bacillati</taxon>
        <taxon>Bacillota</taxon>
        <taxon>Erysipelotrichia</taxon>
        <taxon>Erysipelotrichales</taxon>
        <taxon>Coprobacillaceae</taxon>
        <taxon>Thomasclavelia</taxon>
    </lineage>
</organism>
<evidence type="ECO:0000259" key="1">
    <source>
        <dbReference type="PROSITE" id="PS50943"/>
    </source>
</evidence>
<dbReference type="SUPFAM" id="SSF47413">
    <property type="entry name" value="lambda repressor-like DNA-binding domains"/>
    <property type="match status" value="1"/>
</dbReference>
<dbReference type="EMBL" id="QUSL01000002">
    <property type="protein sequence ID" value="RGD86939.1"/>
    <property type="molecule type" value="Genomic_DNA"/>
</dbReference>
<dbReference type="GO" id="GO:0003677">
    <property type="term" value="F:DNA binding"/>
    <property type="evidence" value="ECO:0007669"/>
    <property type="project" value="InterPro"/>
</dbReference>
<dbReference type="InterPro" id="IPR010982">
    <property type="entry name" value="Lambda_DNA-bd_dom_sf"/>
</dbReference>
<comment type="caution">
    <text evidence="2">The sequence shown here is derived from an EMBL/GenBank/DDBJ whole genome shotgun (WGS) entry which is preliminary data.</text>
</comment>
<dbReference type="SMART" id="SM00530">
    <property type="entry name" value="HTH_XRE"/>
    <property type="match status" value="1"/>
</dbReference>
<dbReference type="PROSITE" id="PS50943">
    <property type="entry name" value="HTH_CROC1"/>
    <property type="match status" value="1"/>
</dbReference>
<dbReference type="AlphaFoldDB" id="A0A3E3EGQ0"/>
<protein>
    <submittedName>
        <fullName evidence="2">XRE family transcriptional regulator</fullName>
    </submittedName>
</protein>
<gene>
    <name evidence="2" type="ORF">DXB93_01885</name>
</gene>
<name>A0A3E3EGQ0_9FIRM</name>
<evidence type="ECO:0000313" key="2">
    <source>
        <dbReference type="EMBL" id="RGD86939.1"/>
    </source>
</evidence>
<proteinExistence type="predicted"/>
<dbReference type="RefSeq" id="WP_029480432.1">
    <property type="nucleotide sequence ID" value="NZ_JAQETN010000005.1"/>
</dbReference>
<evidence type="ECO:0000313" key="3">
    <source>
        <dbReference type="Proteomes" id="UP000261032"/>
    </source>
</evidence>
<reference evidence="2 3" key="1">
    <citation type="submission" date="2018-08" db="EMBL/GenBank/DDBJ databases">
        <title>A genome reference for cultivated species of the human gut microbiota.</title>
        <authorList>
            <person name="Zou Y."/>
            <person name="Xue W."/>
            <person name="Luo G."/>
        </authorList>
    </citation>
    <scope>NUCLEOTIDE SEQUENCE [LARGE SCALE GENOMIC DNA]</scope>
    <source>
        <strain evidence="2 3">OM06-4</strain>
    </source>
</reference>
<feature type="domain" description="HTH cro/C1-type" evidence="1">
    <location>
        <begin position="6"/>
        <end position="60"/>
    </location>
</feature>
<dbReference type="Proteomes" id="UP000261032">
    <property type="component" value="Unassembled WGS sequence"/>
</dbReference>
<dbReference type="Gene3D" id="1.10.260.40">
    <property type="entry name" value="lambda repressor-like DNA-binding domains"/>
    <property type="match status" value="1"/>
</dbReference>
<accession>A0A3E3EGQ0</accession>